<dbReference type="Proteomes" id="UP001148629">
    <property type="component" value="Unassembled WGS sequence"/>
</dbReference>
<gene>
    <name evidence="1" type="ORF">NM208_g10400</name>
</gene>
<dbReference type="EMBL" id="JANRMS010001466">
    <property type="protein sequence ID" value="KAJ3528050.1"/>
    <property type="molecule type" value="Genomic_DNA"/>
</dbReference>
<organism evidence="1 2">
    <name type="scientific">Fusarium decemcellulare</name>
    <dbReference type="NCBI Taxonomy" id="57161"/>
    <lineage>
        <taxon>Eukaryota</taxon>
        <taxon>Fungi</taxon>
        <taxon>Dikarya</taxon>
        <taxon>Ascomycota</taxon>
        <taxon>Pezizomycotina</taxon>
        <taxon>Sordariomycetes</taxon>
        <taxon>Hypocreomycetidae</taxon>
        <taxon>Hypocreales</taxon>
        <taxon>Nectriaceae</taxon>
        <taxon>Fusarium</taxon>
        <taxon>Fusarium decemcellulare species complex</taxon>
    </lineage>
</organism>
<evidence type="ECO:0000313" key="1">
    <source>
        <dbReference type="EMBL" id="KAJ3528050.1"/>
    </source>
</evidence>
<keyword evidence="2" id="KW-1185">Reference proteome</keyword>
<protein>
    <submittedName>
        <fullName evidence="1">Uncharacterized protein</fullName>
    </submittedName>
</protein>
<sequence length="246" mass="27922">MSWQRLAKKNPLISKTIHTYQNLKSVSRVDVEQFLLLHAVWPARRLSHRFKDDCEDNHWVRRRTLDFAKKHLEGLDAWKSYEESFFKHTTPEGTFGLVHYYQQLCSNNENAVSLVSQPKIEFSPRPSLRPSQRTTRQDRAAYPETPTRDPKGGGASDSVGETTGLFCGLNLGSGSSGSSVFSSPLSQLEYFSPVTIDINKQYQAIENEQIVNTALILLLNALTLRCEPAKGSEWTLHWQSPRLTSL</sequence>
<proteinExistence type="predicted"/>
<comment type="caution">
    <text evidence="1">The sequence shown here is derived from an EMBL/GenBank/DDBJ whole genome shotgun (WGS) entry which is preliminary data.</text>
</comment>
<name>A0ACC1RY16_9HYPO</name>
<evidence type="ECO:0000313" key="2">
    <source>
        <dbReference type="Proteomes" id="UP001148629"/>
    </source>
</evidence>
<reference evidence="1" key="1">
    <citation type="submission" date="2022-08" db="EMBL/GenBank/DDBJ databases">
        <title>Genome Sequence of Fusarium decemcellulare.</title>
        <authorList>
            <person name="Buettner E."/>
        </authorList>
    </citation>
    <scope>NUCLEOTIDE SEQUENCE</scope>
    <source>
        <strain evidence="1">Babe19</strain>
    </source>
</reference>
<accession>A0ACC1RY16</accession>